<dbReference type="PROSITE" id="PS00559">
    <property type="entry name" value="MOLYBDOPTERIN_EUK"/>
    <property type="match status" value="1"/>
</dbReference>
<dbReference type="PROSITE" id="PS50255">
    <property type="entry name" value="CYTOCHROME_B5_2"/>
    <property type="match status" value="1"/>
</dbReference>
<dbReference type="Proteomes" id="UP001412067">
    <property type="component" value="Unassembled WGS sequence"/>
</dbReference>
<evidence type="ECO:0000256" key="3">
    <source>
        <dbReference type="ARBA" id="ARBA00001974"/>
    </source>
</evidence>
<comment type="caution">
    <text evidence="18">The sequence shown here is derived from an EMBL/GenBank/DDBJ whole genome shotgun (WGS) entry which is preliminary data.</text>
</comment>
<dbReference type="Pfam" id="PF00970">
    <property type="entry name" value="FAD_binding_6"/>
    <property type="match status" value="1"/>
</dbReference>
<dbReference type="SUPFAM" id="SSF63380">
    <property type="entry name" value="Riboflavin synthase domain-like"/>
    <property type="match status" value="1"/>
</dbReference>
<dbReference type="PRINTS" id="PR00407">
    <property type="entry name" value="EUMOPTERIN"/>
</dbReference>
<comment type="similarity">
    <text evidence="5">Belongs to the nitrate reductase family.</text>
</comment>
<keyword evidence="19" id="KW-1185">Reference proteome</keyword>
<sequence>MAGSVEHFPLLHSTPPPTTHQSSSSSSDEDDENINNYRTLLDLSPELPELLASSHDPLDTNTADGWIARHPSLIRLTGKHPFNSEPPLPLLMRHGFITPVPIHYVRNHGPVPGRTADLSTWTVEICGLVTRPAKFTVPDLARDFSSFQIPVTLVCAGNRRKEQNMVRQTVAFNWGPTSISTSVWRGVRLRDVLRRCGIMGRRHNALNVCFEGAEDLPGGGGGGVSKYGTSLRKEVAMDPSRDIMIAYMQNGELLTPDHGFPCRMIIPGFIGGRMVKWLTKITVTATESESYYHYKDNRVFPSHVDAELADAEGGGKKVTRVEISLDGGETWSDCALNHPEKPNRYGKYWCWCFWSLHIDPLRLLAADEIIVRAWDQTLNTQPQNLIWNLTGMMNNCWFRVRVTVRRPLTGDISIAFEHPTQPGNQPGGWMTPHKQLIQSGAPEKSVSGPPVGGIITSDALFSRDEIIVHDQVYDCTAFLKDHPGGADSILVNAGSDCSDDFDAIHSDKAKSMLAAYRIGRLKATSLAKSIEKIPVKLVAKTQITGDVRLFRFALPAADQLLGLRPGHHIFLSATINDKLCMRAYTPTSLEDASGYVELLIKIYDGGLMTQYLESLPLGAAMEINGPAGRIEYAGRGSFVIDGKTRRVTRVAMVAGGTGITLVYQIIRAMMREGDDLGIRMCLVYASRSEDDILMREDLDRWAREQPERLDVWYVVGEVRREEWGYSVGMVTGGVLREHIPMGVEEESLALVCGPLAMVQLVVLPALEKMKYEVGKSCFVF</sequence>
<dbReference type="PROSITE" id="PS51384">
    <property type="entry name" value="FAD_FR"/>
    <property type="match status" value="1"/>
</dbReference>
<dbReference type="PRINTS" id="PR00363">
    <property type="entry name" value="CYTOCHROMEB5"/>
</dbReference>
<evidence type="ECO:0000256" key="14">
    <source>
        <dbReference type="ARBA" id="ARBA00023063"/>
    </source>
</evidence>
<evidence type="ECO:0000313" key="19">
    <source>
        <dbReference type="Proteomes" id="UP001412067"/>
    </source>
</evidence>
<dbReference type="PANTHER" id="PTHR19372">
    <property type="entry name" value="SULFITE REDUCTASE"/>
    <property type="match status" value="1"/>
</dbReference>
<dbReference type="Gene3D" id="2.60.40.650">
    <property type="match status" value="1"/>
</dbReference>
<dbReference type="PRINTS" id="PR00371">
    <property type="entry name" value="FPNCR"/>
</dbReference>
<keyword evidence="10" id="KW-0479">Metal-binding</keyword>
<organism evidence="18 19">
    <name type="scientific">Platanthera guangdongensis</name>
    <dbReference type="NCBI Taxonomy" id="2320717"/>
    <lineage>
        <taxon>Eukaryota</taxon>
        <taxon>Viridiplantae</taxon>
        <taxon>Streptophyta</taxon>
        <taxon>Embryophyta</taxon>
        <taxon>Tracheophyta</taxon>
        <taxon>Spermatophyta</taxon>
        <taxon>Magnoliopsida</taxon>
        <taxon>Liliopsida</taxon>
        <taxon>Asparagales</taxon>
        <taxon>Orchidaceae</taxon>
        <taxon>Orchidoideae</taxon>
        <taxon>Orchideae</taxon>
        <taxon>Orchidinae</taxon>
        <taxon>Platanthera</taxon>
    </lineage>
</organism>
<proteinExistence type="inferred from homology"/>
<comment type="cofactor">
    <cofactor evidence="1">
        <name>Mo-molybdopterin</name>
        <dbReference type="ChEBI" id="CHEBI:71302"/>
    </cofactor>
</comment>
<dbReference type="InterPro" id="IPR017938">
    <property type="entry name" value="Riboflavin_synthase-like_b-brl"/>
</dbReference>
<reference evidence="18 19" key="1">
    <citation type="journal article" date="2022" name="Nat. Plants">
        <title>Genomes of leafy and leafless Platanthera orchids illuminate the evolution of mycoheterotrophy.</title>
        <authorList>
            <person name="Li M.H."/>
            <person name="Liu K.W."/>
            <person name="Li Z."/>
            <person name="Lu H.C."/>
            <person name="Ye Q.L."/>
            <person name="Zhang D."/>
            <person name="Wang J.Y."/>
            <person name="Li Y.F."/>
            <person name="Zhong Z.M."/>
            <person name="Liu X."/>
            <person name="Yu X."/>
            <person name="Liu D.K."/>
            <person name="Tu X.D."/>
            <person name="Liu B."/>
            <person name="Hao Y."/>
            <person name="Liao X.Y."/>
            <person name="Jiang Y.T."/>
            <person name="Sun W.H."/>
            <person name="Chen J."/>
            <person name="Chen Y.Q."/>
            <person name="Ai Y."/>
            <person name="Zhai J.W."/>
            <person name="Wu S.S."/>
            <person name="Zhou Z."/>
            <person name="Hsiao Y.Y."/>
            <person name="Wu W.L."/>
            <person name="Chen Y.Y."/>
            <person name="Lin Y.F."/>
            <person name="Hsu J.L."/>
            <person name="Li C.Y."/>
            <person name="Wang Z.W."/>
            <person name="Zhao X."/>
            <person name="Zhong W.Y."/>
            <person name="Ma X.K."/>
            <person name="Ma L."/>
            <person name="Huang J."/>
            <person name="Chen G.Z."/>
            <person name="Huang M.Z."/>
            <person name="Huang L."/>
            <person name="Peng D.H."/>
            <person name="Luo Y.B."/>
            <person name="Zou S.Q."/>
            <person name="Chen S.P."/>
            <person name="Lan S."/>
            <person name="Tsai W.C."/>
            <person name="Van de Peer Y."/>
            <person name="Liu Z.J."/>
        </authorList>
    </citation>
    <scope>NUCLEOTIDE SEQUENCE [LARGE SCALE GENOMIC DNA]</scope>
    <source>
        <strain evidence="18">Lor288</strain>
    </source>
</reference>
<keyword evidence="9" id="KW-0285">Flavoprotein</keyword>
<dbReference type="Gene3D" id="3.40.50.80">
    <property type="entry name" value="Nucleotide-binding domain of ferredoxin-NADP reductase (FNR) module"/>
    <property type="match status" value="1"/>
</dbReference>
<dbReference type="Pfam" id="PF00173">
    <property type="entry name" value="Cyt-b5"/>
    <property type="match status" value="1"/>
</dbReference>
<dbReference type="InterPro" id="IPR001199">
    <property type="entry name" value="Cyt_B5-like_heme/steroid-bd"/>
</dbReference>
<dbReference type="InterPro" id="IPR000572">
    <property type="entry name" value="OxRdtase_Mopterin-bd_dom"/>
</dbReference>
<evidence type="ECO:0000256" key="2">
    <source>
        <dbReference type="ARBA" id="ARBA00001971"/>
    </source>
</evidence>
<evidence type="ECO:0000256" key="6">
    <source>
        <dbReference type="ARBA" id="ARBA00011738"/>
    </source>
</evidence>
<keyword evidence="11" id="KW-0274">FAD</keyword>
<name>A0ABR2MTH0_9ASPA</name>
<evidence type="ECO:0000256" key="11">
    <source>
        <dbReference type="ARBA" id="ARBA00022827"/>
    </source>
</evidence>
<evidence type="ECO:0000256" key="8">
    <source>
        <dbReference type="ARBA" id="ARBA00022617"/>
    </source>
</evidence>
<gene>
    <name evidence="18" type="primary">NAR-7</name>
    <name evidence="18" type="ORF">KSP40_PGU014249</name>
</gene>
<dbReference type="SUPFAM" id="SSF52343">
    <property type="entry name" value="Ferredoxin reductase-like, C-terminal NADP-linked domain"/>
    <property type="match status" value="1"/>
</dbReference>
<dbReference type="InterPro" id="IPR039261">
    <property type="entry name" value="FNR_nucleotide-bd"/>
</dbReference>
<evidence type="ECO:0000256" key="12">
    <source>
        <dbReference type="ARBA" id="ARBA00023002"/>
    </source>
</evidence>
<evidence type="ECO:0000256" key="1">
    <source>
        <dbReference type="ARBA" id="ARBA00001924"/>
    </source>
</evidence>
<dbReference type="SUPFAM" id="SSF81296">
    <property type="entry name" value="E set domains"/>
    <property type="match status" value="1"/>
</dbReference>
<dbReference type="InterPro" id="IPR014756">
    <property type="entry name" value="Ig_E-set"/>
</dbReference>
<dbReference type="Pfam" id="PF00175">
    <property type="entry name" value="NAD_binding_1"/>
    <property type="match status" value="1"/>
</dbReference>
<feature type="domain" description="Cytochrome b5 heme-binding" evidence="16">
    <location>
        <begin position="466"/>
        <end position="522"/>
    </location>
</feature>
<dbReference type="PRINTS" id="PR00406">
    <property type="entry name" value="CYTB5RDTASE"/>
</dbReference>
<keyword evidence="13" id="KW-0408">Iron</keyword>
<dbReference type="Gene3D" id="3.90.420.10">
    <property type="entry name" value="Oxidoreductase, molybdopterin-binding domain"/>
    <property type="match status" value="1"/>
</dbReference>
<keyword evidence="14" id="KW-0534">Nitrate assimilation</keyword>
<dbReference type="CDD" id="cd06183">
    <property type="entry name" value="cyt_b5_reduct_like"/>
    <property type="match status" value="1"/>
</dbReference>
<comment type="subunit">
    <text evidence="6">Homodimer.</text>
</comment>
<accession>A0ABR2MTH0</accession>
<comment type="function">
    <text evidence="4">Nitrate reductase is a key enzyme involved in the first step of nitrate assimilation in plants, fungi and bacteria.</text>
</comment>
<protein>
    <submittedName>
        <fullName evidence="18">Nitrate reductase [NAD(P)H]</fullName>
    </submittedName>
</protein>
<dbReference type="InterPro" id="IPR022407">
    <property type="entry name" value="OxRdtase_Mopterin_BS"/>
</dbReference>
<dbReference type="InterPro" id="IPR001433">
    <property type="entry name" value="OxRdtase_FAD/NAD-bd"/>
</dbReference>
<keyword evidence="7" id="KW-0500">Molybdenum</keyword>
<comment type="cofactor">
    <cofactor evidence="3">
        <name>FAD</name>
        <dbReference type="ChEBI" id="CHEBI:57692"/>
    </cofactor>
</comment>
<evidence type="ECO:0000256" key="15">
    <source>
        <dbReference type="SAM" id="MobiDB-lite"/>
    </source>
</evidence>
<evidence type="ECO:0000259" key="17">
    <source>
        <dbReference type="PROSITE" id="PS51384"/>
    </source>
</evidence>
<dbReference type="InterPro" id="IPR008333">
    <property type="entry name" value="Cbr1-like_FAD-bd_dom"/>
</dbReference>
<dbReference type="InterPro" id="IPR001709">
    <property type="entry name" value="Flavoprot_Pyr_Nucl_cyt_Rdtase"/>
</dbReference>
<dbReference type="InterPro" id="IPR017927">
    <property type="entry name" value="FAD-bd_FR_type"/>
</dbReference>
<evidence type="ECO:0000256" key="10">
    <source>
        <dbReference type="ARBA" id="ARBA00022723"/>
    </source>
</evidence>
<evidence type="ECO:0000256" key="13">
    <source>
        <dbReference type="ARBA" id="ARBA00023004"/>
    </source>
</evidence>
<evidence type="ECO:0000256" key="4">
    <source>
        <dbReference type="ARBA" id="ARBA00003838"/>
    </source>
</evidence>
<evidence type="ECO:0000313" key="18">
    <source>
        <dbReference type="EMBL" id="KAK8967485.1"/>
    </source>
</evidence>
<evidence type="ECO:0000256" key="7">
    <source>
        <dbReference type="ARBA" id="ARBA00022505"/>
    </source>
</evidence>
<keyword evidence="12" id="KW-0560">Oxidoreductase</keyword>
<feature type="domain" description="FAD-binding FR-type" evidence="17">
    <location>
        <begin position="530"/>
        <end position="633"/>
    </location>
</feature>
<dbReference type="SUPFAM" id="SSF55856">
    <property type="entry name" value="Cytochrome b5-like heme/steroid binding domain"/>
    <property type="match status" value="1"/>
</dbReference>
<evidence type="ECO:0000259" key="16">
    <source>
        <dbReference type="PROSITE" id="PS50255"/>
    </source>
</evidence>
<dbReference type="Pfam" id="PF03404">
    <property type="entry name" value="Mo-co_dimer"/>
    <property type="match status" value="1"/>
</dbReference>
<dbReference type="InterPro" id="IPR036374">
    <property type="entry name" value="OxRdtase_Mopterin-bd_sf"/>
</dbReference>
<dbReference type="InterPro" id="IPR036400">
    <property type="entry name" value="Cyt_B5-like_heme/steroid_sf"/>
</dbReference>
<keyword evidence="8" id="KW-0349">Heme</keyword>
<dbReference type="Gene3D" id="3.10.120.10">
    <property type="entry name" value="Cytochrome b5-like heme/steroid binding domain"/>
    <property type="match status" value="1"/>
</dbReference>
<dbReference type="PANTHER" id="PTHR19372:SF7">
    <property type="entry name" value="SULFITE OXIDASE, MITOCHONDRIAL"/>
    <property type="match status" value="1"/>
</dbReference>
<dbReference type="Pfam" id="PF00174">
    <property type="entry name" value="Oxidored_molyb"/>
    <property type="match status" value="1"/>
</dbReference>
<dbReference type="InterPro" id="IPR005066">
    <property type="entry name" value="MoCF_OxRdtse_dimer"/>
</dbReference>
<comment type="cofactor">
    <cofactor evidence="2">
        <name>heme</name>
        <dbReference type="ChEBI" id="CHEBI:30413"/>
    </cofactor>
</comment>
<evidence type="ECO:0000256" key="5">
    <source>
        <dbReference type="ARBA" id="ARBA00006253"/>
    </source>
</evidence>
<feature type="region of interest" description="Disordered" evidence="15">
    <location>
        <begin position="1"/>
        <end position="33"/>
    </location>
</feature>
<evidence type="ECO:0000256" key="9">
    <source>
        <dbReference type="ARBA" id="ARBA00022630"/>
    </source>
</evidence>
<dbReference type="SMART" id="SM01117">
    <property type="entry name" value="Cyt-b5"/>
    <property type="match status" value="1"/>
</dbReference>
<dbReference type="InterPro" id="IPR008335">
    <property type="entry name" value="Mopterin_OxRdtase_euk"/>
</dbReference>
<dbReference type="Gene3D" id="2.40.30.10">
    <property type="entry name" value="Translation factors"/>
    <property type="match status" value="1"/>
</dbReference>
<dbReference type="EMBL" id="JBBWWR010000005">
    <property type="protein sequence ID" value="KAK8967485.1"/>
    <property type="molecule type" value="Genomic_DNA"/>
</dbReference>
<dbReference type="PROSITE" id="PS00191">
    <property type="entry name" value="CYTOCHROME_B5_1"/>
    <property type="match status" value="1"/>
</dbReference>
<dbReference type="InterPro" id="IPR018506">
    <property type="entry name" value="Cyt_B5_heme-BS"/>
</dbReference>
<dbReference type="SUPFAM" id="SSF56524">
    <property type="entry name" value="Oxidoreductase molybdopterin-binding domain"/>
    <property type="match status" value="1"/>
</dbReference>